<feature type="transmembrane region" description="Helical" evidence="1">
    <location>
        <begin position="134"/>
        <end position="157"/>
    </location>
</feature>
<sequence length="486" mass="52520">MKLALSPALVKQSLASHSWLGLLAGALMYLVCLSGTLAVFYLEFERWEQPAAEEYLDYDPAVFDGAYAEALARDGEPTEHVYIGLPRADMPRATVATDNVGWFVNRDGSLGEPVAHDWTHILLHLHLYLHLPEAWGMIVVSLLGVLLCGLIVSGLLAHPRLFKDAFSLRLRGSKRMEQVDIHNRLSVWGTPFHLMIAVTGAYFGLAALITLVIAKSFYGGDTDAVVAEIFGGEPRLEQQLQGPAAVGSAVNQVRAMAPQVTPFYVTLEAVDTPQQFMLVGAEYPRRLIYADQFRFDSAGHYLDRVGFADGEAGKQAIFSVYRLHFGHFGGLPVKIAYVVLGLALTVVSVSGINIWFARRKGRDALNSLWTGFVWGSPLALAASAFVQVILNVPATAVFWGVLLAACGFSRVLDEDRRARRHLLWAGAAVMLALVVGHALKFGAAALSGAALWVNLSVLATAVIFALAALRPLGPGRVAASAVPDPI</sequence>
<dbReference type="PANTHER" id="PTHR34219:SF3">
    <property type="entry name" value="BLL7967 PROTEIN"/>
    <property type="match status" value="1"/>
</dbReference>
<gene>
    <name evidence="2" type="ORF">JYP50_07960</name>
</gene>
<feature type="transmembrane region" description="Helical" evidence="1">
    <location>
        <begin position="396"/>
        <end position="412"/>
    </location>
</feature>
<organism evidence="2 3">
    <name type="scientific">Parahaliea mediterranea</name>
    <dbReference type="NCBI Taxonomy" id="651086"/>
    <lineage>
        <taxon>Bacteria</taxon>
        <taxon>Pseudomonadati</taxon>
        <taxon>Pseudomonadota</taxon>
        <taxon>Gammaproteobacteria</taxon>
        <taxon>Cellvibrionales</taxon>
        <taxon>Halieaceae</taxon>
        <taxon>Parahaliea</taxon>
    </lineage>
</organism>
<feature type="transmembrane region" description="Helical" evidence="1">
    <location>
        <begin position="335"/>
        <end position="356"/>
    </location>
</feature>
<reference evidence="2" key="1">
    <citation type="submission" date="2021-02" db="EMBL/GenBank/DDBJ databases">
        <title>PHA producing bacteria isolated from coastal sediment in Guangdong, Shenzhen.</title>
        <authorList>
            <person name="Zheng W."/>
            <person name="Yu S."/>
            <person name="Huang Y."/>
        </authorList>
    </citation>
    <scope>NUCLEOTIDE SEQUENCE</scope>
    <source>
        <strain evidence="2">TN14-10</strain>
    </source>
</reference>
<name>A0A939DE47_9GAMM</name>
<feature type="transmembrane region" description="Helical" evidence="1">
    <location>
        <begin position="20"/>
        <end position="42"/>
    </location>
</feature>
<feature type="transmembrane region" description="Helical" evidence="1">
    <location>
        <begin position="368"/>
        <end position="390"/>
    </location>
</feature>
<keyword evidence="1" id="KW-1133">Transmembrane helix</keyword>
<feature type="transmembrane region" description="Helical" evidence="1">
    <location>
        <begin position="449"/>
        <end position="469"/>
    </location>
</feature>
<dbReference type="AlphaFoldDB" id="A0A939DE47"/>
<keyword evidence="1" id="KW-0472">Membrane</keyword>
<feature type="transmembrane region" description="Helical" evidence="1">
    <location>
        <begin position="424"/>
        <end position="443"/>
    </location>
</feature>
<dbReference type="InterPro" id="IPR005625">
    <property type="entry name" value="PepSY-ass_TM"/>
</dbReference>
<dbReference type="Proteomes" id="UP000664303">
    <property type="component" value="Unassembled WGS sequence"/>
</dbReference>
<evidence type="ECO:0000313" key="2">
    <source>
        <dbReference type="EMBL" id="MBN7796521.1"/>
    </source>
</evidence>
<dbReference type="EMBL" id="JAFKCZ010000005">
    <property type="protein sequence ID" value="MBN7796521.1"/>
    <property type="molecule type" value="Genomic_DNA"/>
</dbReference>
<evidence type="ECO:0000256" key="1">
    <source>
        <dbReference type="SAM" id="Phobius"/>
    </source>
</evidence>
<evidence type="ECO:0000313" key="3">
    <source>
        <dbReference type="Proteomes" id="UP000664303"/>
    </source>
</evidence>
<keyword evidence="1" id="KW-0812">Transmembrane</keyword>
<proteinExistence type="predicted"/>
<dbReference type="Pfam" id="PF03929">
    <property type="entry name" value="PepSY_TM"/>
    <property type="match status" value="1"/>
</dbReference>
<protein>
    <submittedName>
        <fullName evidence="2">PepSY domain-containing protein</fullName>
    </submittedName>
</protein>
<comment type="caution">
    <text evidence="2">The sequence shown here is derived from an EMBL/GenBank/DDBJ whole genome shotgun (WGS) entry which is preliminary data.</text>
</comment>
<dbReference type="RefSeq" id="WP_206559965.1">
    <property type="nucleotide sequence ID" value="NZ_JAFKCZ010000005.1"/>
</dbReference>
<keyword evidence="3" id="KW-1185">Reference proteome</keyword>
<accession>A0A939DE47</accession>
<dbReference type="PANTHER" id="PTHR34219">
    <property type="entry name" value="IRON-REGULATED INNER MEMBRANE PROTEIN-RELATED"/>
    <property type="match status" value="1"/>
</dbReference>
<feature type="transmembrane region" description="Helical" evidence="1">
    <location>
        <begin position="192"/>
        <end position="214"/>
    </location>
</feature>